<organism evidence="2 3">
    <name type="scientific">Tuber borchii</name>
    <name type="common">White truffle</name>
    <dbReference type="NCBI Taxonomy" id="42251"/>
    <lineage>
        <taxon>Eukaryota</taxon>
        <taxon>Fungi</taxon>
        <taxon>Dikarya</taxon>
        <taxon>Ascomycota</taxon>
        <taxon>Pezizomycotina</taxon>
        <taxon>Pezizomycetes</taxon>
        <taxon>Pezizales</taxon>
        <taxon>Tuberaceae</taxon>
        <taxon>Tuber</taxon>
    </lineage>
</organism>
<dbReference type="AlphaFoldDB" id="A0A2T7A864"/>
<evidence type="ECO:0000313" key="2">
    <source>
        <dbReference type="EMBL" id="PUU83928.1"/>
    </source>
</evidence>
<evidence type="ECO:0000256" key="1">
    <source>
        <dbReference type="SAM" id="MobiDB-lite"/>
    </source>
</evidence>
<feature type="compositionally biased region" description="Low complexity" evidence="1">
    <location>
        <begin position="1"/>
        <end position="10"/>
    </location>
</feature>
<feature type="compositionally biased region" description="Basic residues" evidence="1">
    <location>
        <begin position="11"/>
        <end position="21"/>
    </location>
</feature>
<dbReference type="EMBL" id="NESQ01000005">
    <property type="protein sequence ID" value="PUU83928.1"/>
    <property type="molecule type" value="Genomic_DNA"/>
</dbReference>
<comment type="caution">
    <text evidence="2">The sequence shown here is derived from an EMBL/GenBank/DDBJ whole genome shotgun (WGS) entry which is preliminary data.</text>
</comment>
<gene>
    <name evidence="2" type="ORF">B9Z19DRAFT_1167972</name>
</gene>
<protein>
    <submittedName>
        <fullName evidence="2">Uncharacterized protein</fullName>
    </submittedName>
</protein>
<name>A0A2T7A864_TUBBO</name>
<keyword evidence="3" id="KW-1185">Reference proteome</keyword>
<dbReference type="OrthoDB" id="5361799at2759"/>
<dbReference type="Proteomes" id="UP000244722">
    <property type="component" value="Unassembled WGS sequence"/>
</dbReference>
<evidence type="ECO:0000313" key="3">
    <source>
        <dbReference type="Proteomes" id="UP000244722"/>
    </source>
</evidence>
<accession>A0A2T7A864</accession>
<feature type="compositionally biased region" description="Polar residues" evidence="1">
    <location>
        <begin position="211"/>
        <end position="224"/>
    </location>
</feature>
<reference evidence="2 3" key="1">
    <citation type="submission" date="2017-04" db="EMBL/GenBank/DDBJ databases">
        <title>Draft genome sequence of Tuber borchii Vittad., a whitish edible truffle.</title>
        <authorList>
            <consortium name="DOE Joint Genome Institute"/>
            <person name="Murat C."/>
            <person name="Kuo A."/>
            <person name="Barry K.W."/>
            <person name="Clum A."/>
            <person name="Dockter R.B."/>
            <person name="Fauchery L."/>
            <person name="Iotti M."/>
            <person name="Kohler A."/>
            <person name="Labutti K."/>
            <person name="Lindquist E.A."/>
            <person name="Lipzen A."/>
            <person name="Ohm R.A."/>
            <person name="Wang M."/>
            <person name="Grigoriev I.V."/>
            <person name="Zambonelli A."/>
            <person name="Martin F.M."/>
        </authorList>
    </citation>
    <scope>NUCLEOTIDE SEQUENCE [LARGE SCALE GENOMIC DNA]</scope>
    <source>
        <strain evidence="2 3">Tbo3840</strain>
    </source>
</reference>
<proteinExistence type="predicted"/>
<sequence length="260" mass="29762">MPATSRTTRPGSRRSAARHTRHYTTLSSRSYGSTIEPGYRIMEIESCSRMETRTVGGVSATVVVDETTDEREYTYGWFKESPLNLNGVPMTFFCTVPESSSYDSDEPEVQLHFRQITRTVRLSHRNDPHRYFELVLRVPHQVFDPFAGVWVDRWQVIGRTRPIPVPLPLRFQTAVQQMEIINGHRCLILSFYYTRDIVPPMVSGHMEDSTNRQPPQTSRQSHAQLSEGQWLGNFGSREADSPSTLDDDMERIIAGIRGVL</sequence>
<feature type="region of interest" description="Disordered" evidence="1">
    <location>
        <begin position="1"/>
        <end position="21"/>
    </location>
</feature>
<feature type="region of interest" description="Disordered" evidence="1">
    <location>
        <begin position="203"/>
        <end position="224"/>
    </location>
</feature>